<organism evidence="1 2">
    <name type="scientific">Planomonospora parontospora</name>
    <dbReference type="NCBI Taxonomy" id="58119"/>
    <lineage>
        <taxon>Bacteria</taxon>
        <taxon>Bacillati</taxon>
        <taxon>Actinomycetota</taxon>
        <taxon>Actinomycetes</taxon>
        <taxon>Streptosporangiales</taxon>
        <taxon>Streptosporangiaceae</taxon>
        <taxon>Planomonospora</taxon>
    </lineage>
</organism>
<proteinExistence type="predicted"/>
<reference evidence="1" key="1">
    <citation type="journal article" date="2014" name="Int. J. Syst. Evol. Microbiol.">
        <title>Complete genome sequence of Corynebacterium casei LMG S-19264T (=DSM 44701T), isolated from a smear-ripened cheese.</title>
        <authorList>
            <consortium name="US DOE Joint Genome Institute (JGI-PGF)"/>
            <person name="Walter F."/>
            <person name="Albersmeier A."/>
            <person name="Kalinowski J."/>
            <person name="Ruckert C."/>
        </authorList>
    </citation>
    <scope>NUCLEOTIDE SEQUENCE</scope>
    <source>
        <strain evidence="1">JCM 3093</strain>
    </source>
</reference>
<evidence type="ECO:0000313" key="2">
    <source>
        <dbReference type="Proteomes" id="UP000627984"/>
    </source>
</evidence>
<sequence length="132" mass="15047">MSYFPPHTVEELLAAVARLVVGEQETRAQFEAEPTAFRWIFYRGDTDVWIRLLRLPDGSKHDKAGTEIWSSWQTVDSVAQAVIRCFDQVAHSYGESTYHAKWGHPFPRRELEALRAAWRGLASESRGTSPSL</sequence>
<dbReference type="Proteomes" id="UP000627984">
    <property type="component" value="Unassembled WGS sequence"/>
</dbReference>
<protein>
    <submittedName>
        <fullName evidence="1">Uncharacterized protein</fullName>
    </submittedName>
</protein>
<accession>A0AA37BEY0</accession>
<comment type="caution">
    <text evidence="1">The sequence shown here is derived from an EMBL/GenBank/DDBJ whole genome shotgun (WGS) entry which is preliminary data.</text>
</comment>
<evidence type="ECO:0000313" key="1">
    <source>
        <dbReference type="EMBL" id="GGK61062.1"/>
    </source>
</evidence>
<gene>
    <name evidence="1" type="ORF">GCM10010126_20670</name>
</gene>
<name>A0AA37BEY0_9ACTN</name>
<reference evidence="1" key="2">
    <citation type="submission" date="2022-09" db="EMBL/GenBank/DDBJ databases">
        <authorList>
            <person name="Sun Q."/>
            <person name="Ohkuma M."/>
        </authorList>
    </citation>
    <scope>NUCLEOTIDE SEQUENCE</scope>
    <source>
        <strain evidence="1">JCM 3093</strain>
    </source>
</reference>
<dbReference type="AlphaFoldDB" id="A0AA37BEY0"/>
<dbReference type="EMBL" id="BMQD01000005">
    <property type="protein sequence ID" value="GGK61062.1"/>
    <property type="molecule type" value="Genomic_DNA"/>
</dbReference>